<evidence type="ECO:0000313" key="5">
    <source>
        <dbReference type="Proteomes" id="UP000279259"/>
    </source>
</evidence>
<dbReference type="InterPro" id="IPR021858">
    <property type="entry name" value="Fun_TF"/>
</dbReference>
<keyword evidence="5" id="KW-1185">Reference proteome</keyword>
<dbReference type="OrthoDB" id="25818at2759"/>
<dbReference type="PANTHER" id="PTHR37534">
    <property type="entry name" value="TRANSCRIPTIONAL ACTIVATOR PROTEIN UGA3"/>
    <property type="match status" value="1"/>
</dbReference>
<dbReference type="Proteomes" id="UP000279259">
    <property type="component" value="Unassembled WGS sequence"/>
</dbReference>
<gene>
    <name evidence="4" type="ORF">EHS25_007957</name>
</gene>
<accession>A0A427XL35</accession>
<evidence type="ECO:0000313" key="4">
    <source>
        <dbReference type="EMBL" id="RSH79576.1"/>
    </source>
</evidence>
<evidence type="ECO:0000256" key="2">
    <source>
        <dbReference type="ARBA" id="ARBA00023242"/>
    </source>
</evidence>
<dbReference type="AlphaFoldDB" id="A0A427XL35"/>
<feature type="region of interest" description="Disordered" evidence="3">
    <location>
        <begin position="1"/>
        <end position="59"/>
    </location>
</feature>
<dbReference type="PANTHER" id="PTHR37534:SF46">
    <property type="entry name" value="ZN(II)2CYS6 TRANSCRIPTION FACTOR (EUROFUNG)"/>
    <property type="match status" value="1"/>
</dbReference>
<organism evidence="4 5">
    <name type="scientific">Saitozyma podzolica</name>
    <dbReference type="NCBI Taxonomy" id="1890683"/>
    <lineage>
        <taxon>Eukaryota</taxon>
        <taxon>Fungi</taxon>
        <taxon>Dikarya</taxon>
        <taxon>Basidiomycota</taxon>
        <taxon>Agaricomycotina</taxon>
        <taxon>Tremellomycetes</taxon>
        <taxon>Tremellales</taxon>
        <taxon>Trimorphomycetaceae</taxon>
        <taxon>Saitozyma</taxon>
    </lineage>
</organism>
<comment type="subcellular location">
    <subcellularLocation>
        <location evidence="1">Nucleus</location>
    </subcellularLocation>
</comment>
<feature type="compositionally biased region" description="Basic and acidic residues" evidence="3">
    <location>
        <begin position="40"/>
        <end position="57"/>
    </location>
</feature>
<sequence>MTTENSAWTFVAVDPLAPKKRRRRRKPAPDSAPATKRARRGDDPEACRPDVTPESHDSPWTAFIRLIDDAASEPGGQGRVTACSPAGPSVFPGCLDGAAIDSPELTPSDRVADDITSVAEVTDFDRFFLLSDQRGSLLRRYGQRCLGVTGTRRGPLWLSPGSRAPFWTSVRATSFNESFARTDMYPFSDSRESVKASVSFDDSSNPFREVSPSRPTRVETYNPSAHWANRLNYLKTLGGTLGVDSEEQLRVLELASSYHHNVAHGLLAVPTHVPTHALSDAYSNQQIEETRVAGTVILKTHKTFTDGYASRTKTLQQVHRVLQRYAGNRPSSTGRFLRTWLRWIDTLDSTAQRRGRLTVDDSLTDEEQLKVDRAVMQTVGCDTDTLRLIASVSRLAATPLPTDVPGMQRAVTQTSQLHTSILSRLAVDPPTTEEQLASQAFNLAVNLYFLSEVRHSTLSSPFVRWSVAGLLQLVDRASKLGYRQAWATWPYFILGLHVTTPQDQDKVRSTYSWLEATLSIGNLSTLRVILEALWQRRARGEAVTWQE</sequence>
<comment type="caution">
    <text evidence="4">The sequence shown here is derived from an EMBL/GenBank/DDBJ whole genome shotgun (WGS) entry which is preliminary data.</text>
</comment>
<keyword evidence="2" id="KW-0539">Nucleus</keyword>
<reference evidence="4 5" key="1">
    <citation type="submission" date="2018-11" db="EMBL/GenBank/DDBJ databases">
        <title>Genome sequence of Saitozyma podzolica DSM 27192.</title>
        <authorList>
            <person name="Aliyu H."/>
            <person name="Gorte O."/>
            <person name="Ochsenreither K."/>
        </authorList>
    </citation>
    <scope>NUCLEOTIDE SEQUENCE [LARGE SCALE GENOMIC DNA]</scope>
    <source>
        <strain evidence="4 5">DSM 27192</strain>
    </source>
</reference>
<name>A0A427XL35_9TREE</name>
<dbReference type="EMBL" id="RSCD01000040">
    <property type="protein sequence ID" value="RSH79576.1"/>
    <property type="molecule type" value="Genomic_DNA"/>
</dbReference>
<protein>
    <submittedName>
        <fullName evidence="4">Uncharacterized protein</fullName>
    </submittedName>
</protein>
<dbReference type="Pfam" id="PF11951">
    <property type="entry name" value="Fungal_trans_2"/>
    <property type="match status" value="1"/>
</dbReference>
<proteinExistence type="predicted"/>
<evidence type="ECO:0000256" key="1">
    <source>
        <dbReference type="ARBA" id="ARBA00004123"/>
    </source>
</evidence>
<evidence type="ECO:0000256" key="3">
    <source>
        <dbReference type="SAM" id="MobiDB-lite"/>
    </source>
</evidence>
<dbReference type="GO" id="GO:0005634">
    <property type="term" value="C:nucleus"/>
    <property type="evidence" value="ECO:0007669"/>
    <property type="project" value="UniProtKB-SubCell"/>
</dbReference>